<accession>A0A051UL71</accession>
<proteinExistence type="predicted"/>
<evidence type="ECO:0000313" key="1">
    <source>
        <dbReference type="EMBL" id="KBZ69331.1"/>
    </source>
</evidence>
<dbReference type="EMBL" id="JLXW01000001">
    <property type="protein sequence ID" value="KBZ69331.1"/>
    <property type="molecule type" value="Genomic_DNA"/>
</dbReference>
<organism evidence="1 2">
    <name type="scientific">Mycobacterium [tuberculosis] TKK-01-0051</name>
    <dbReference type="NCBI Taxonomy" id="1324261"/>
    <lineage>
        <taxon>Bacteria</taxon>
        <taxon>Bacillati</taxon>
        <taxon>Actinomycetota</taxon>
        <taxon>Actinomycetes</taxon>
        <taxon>Mycobacteriales</taxon>
        <taxon>Mycobacteriaceae</taxon>
        <taxon>Mycobacterium</taxon>
        <taxon>Mycobacterium avium complex (MAC)</taxon>
    </lineage>
</organism>
<reference evidence="1 2" key="1">
    <citation type="submission" date="2014-04" db="EMBL/GenBank/DDBJ databases">
        <title>The Genome Sequence of Mycobacterium tuberculosis TKK-01-0051.</title>
        <authorList>
            <consortium name="The Broad Institute Genomics Platform"/>
            <consortium name="The Broad Institute Genome Sequencing Center for Infectious Disease"/>
            <person name="Earl A.M."/>
            <person name="Cohen K."/>
            <person name="Pym A."/>
            <person name="Bishai W."/>
            <person name="Maharaj K."/>
            <person name="Desjardins C."/>
            <person name="Abeel T."/>
            <person name="Young S."/>
            <person name="Zeng Q."/>
            <person name="Gargeya S."/>
            <person name="Abouelleil A."/>
            <person name="Alvarado L."/>
            <person name="Chapman S.B."/>
            <person name="Gainer-Dewar J."/>
            <person name="Goldberg J."/>
            <person name="Griggs A."/>
            <person name="Gujja S."/>
            <person name="Hansen M."/>
            <person name="Howarth C."/>
            <person name="Imamovic A."/>
            <person name="Larimer J."/>
            <person name="Murphy C."/>
            <person name="Naylor J."/>
            <person name="Pearson M."/>
            <person name="Poon T.W."/>
            <person name="Priest M."/>
            <person name="Roberts A."/>
            <person name="Saif S."/>
            <person name="Shea T."/>
            <person name="Sykes S."/>
            <person name="Wortman J."/>
            <person name="Nusbaum C."/>
            <person name="Birren B."/>
        </authorList>
    </citation>
    <scope>NUCLEOTIDE SEQUENCE [LARGE SCALE GENOMIC DNA]</scope>
    <source>
        <strain evidence="1 2">TKK-01-0051</strain>
    </source>
</reference>
<dbReference type="Proteomes" id="UP000025947">
    <property type="component" value="Unassembled WGS sequence"/>
</dbReference>
<keyword evidence="2" id="KW-1185">Reference proteome</keyword>
<dbReference type="AlphaFoldDB" id="A0A051UL71"/>
<gene>
    <name evidence="1" type="ORF">K875_00046</name>
</gene>
<dbReference type="HOGENOM" id="CLU_2863059_0_0_11"/>
<sequence length="64" mass="6961">MANVVTASLTVGEGGVGMRAAFELNDQFRERDSAQMISAPLLQDRLLQSVKPQHSDLLTGMTKE</sequence>
<protein>
    <submittedName>
        <fullName evidence="1">Uncharacterized protein</fullName>
    </submittedName>
</protein>
<name>A0A051UL71_9MYCO</name>
<evidence type="ECO:0000313" key="2">
    <source>
        <dbReference type="Proteomes" id="UP000025947"/>
    </source>
</evidence>
<comment type="caution">
    <text evidence="1">The sequence shown here is derived from an EMBL/GenBank/DDBJ whole genome shotgun (WGS) entry which is preliminary data.</text>
</comment>